<sequence>MLGVRMGGPREAINHYFDIAPDVQRADWAFFNRSPHRRHLIRKPYPGELTSELGKDCLRYEASIVVVRQHGPGLIDRRAFTVTYAEGSSFIEVLKSFYPRNEEAIGRALWVLSNDVDTEVFLDINPVNILVSAFDNLEQFPIWG</sequence>
<dbReference type="AlphaFoldDB" id="A0A512BZK4"/>
<evidence type="ECO:0000313" key="1">
    <source>
        <dbReference type="EMBL" id="GEO17396.1"/>
    </source>
</evidence>
<gene>
    <name evidence="1" type="ORF">MAE02_50920</name>
</gene>
<protein>
    <submittedName>
        <fullName evidence="1">Uncharacterized protein</fullName>
    </submittedName>
</protein>
<keyword evidence="2" id="KW-1185">Reference proteome</keyword>
<dbReference type="EMBL" id="BJYU01000103">
    <property type="protein sequence ID" value="GEO17396.1"/>
    <property type="molecule type" value="Genomic_DNA"/>
</dbReference>
<evidence type="ECO:0000313" key="2">
    <source>
        <dbReference type="Proteomes" id="UP000321085"/>
    </source>
</evidence>
<organism evidence="1 2">
    <name type="scientific">Microvirga aerophila</name>
    <dbReference type="NCBI Taxonomy" id="670291"/>
    <lineage>
        <taxon>Bacteria</taxon>
        <taxon>Pseudomonadati</taxon>
        <taxon>Pseudomonadota</taxon>
        <taxon>Alphaproteobacteria</taxon>
        <taxon>Hyphomicrobiales</taxon>
        <taxon>Methylobacteriaceae</taxon>
        <taxon>Microvirga</taxon>
    </lineage>
</organism>
<dbReference type="Proteomes" id="UP000321085">
    <property type="component" value="Unassembled WGS sequence"/>
</dbReference>
<dbReference type="OrthoDB" id="2514702at2"/>
<comment type="caution">
    <text evidence="1">The sequence shown here is derived from an EMBL/GenBank/DDBJ whole genome shotgun (WGS) entry which is preliminary data.</text>
</comment>
<name>A0A512BZK4_9HYPH</name>
<reference evidence="1 2" key="1">
    <citation type="submission" date="2019-07" db="EMBL/GenBank/DDBJ databases">
        <title>Whole genome shotgun sequence of Microvirga aerophila NBRC 106136.</title>
        <authorList>
            <person name="Hosoyama A."/>
            <person name="Uohara A."/>
            <person name="Ohji S."/>
            <person name="Ichikawa N."/>
        </authorList>
    </citation>
    <scope>NUCLEOTIDE SEQUENCE [LARGE SCALE GENOMIC DNA]</scope>
    <source>
        <strain evidence="1 2">NBRC 106136</strain>
    </source>
</reference>
<accession>A0A512BZK4</accession>
<proteinExistence type="predicted"/>